<dbReference type="GO" id="GO:0071949">
    <property type="term" value="F:FAD binding"/>
    <property type="evidence" value="ECO:0007669"/>
    <property type="project" value="InterPro"/>
</dbReference>
<gene>
    <name evidence="3" type="ORF">DO021_13720</name>
    <name evidence="2" type="ORF">EYB58_17310</name>
</gene>
<dbReference type="NCBIfam" id="TIGR02032">
    <property type="entry name" value="GG-red-SF"/>
    <property type="match status" value="1"/>
</dbReference>
<evidence type="ECO:0000259" key="1">
    <source>
        <dbReference type="Pfam" id="PF01494"/>
    </source>
</evidence>
<dbReference type="GO" id="GO:0016628">
    <property type="term" value="F:oxidoreductase activity, acting on the CH-CH group of donors, NAD or NADP as acceptor"/>
    <property type="evidence" value="ECO:0007669"/>
    <property type="project" value="InterPro"/>
</dbReference>
<dbReference type="InterPro" id="IPR011777">
    <property type="entry name" value="Geranylgeranyl_Rdtase_fam"/>
</dbReference>
<evidence type="ECO:0000313" key="2">
    <source>
        <dbReference type="EMBL" id="QBH14529.1"/>
    </source>
</evidence>
<proteinExistence type="predicted"/>
<reference evidence="2 5" key="2">
    <citation type="submission" date="2019-02" db="EMBL/GenBank/DDBJ databases">
        <title>Complete genome sequence of Desulfobacter hydrogenophilus AcRS1.</title>
        <authorList>
            <person name="Marietou A."/>
            <person name="Lund M.B."/>
            <person name="Marshall I.P.G."/>
            <person name="Schreiber L."/>
            <person name="Jorgensen B."/>
        </authorList>
    </citation>
    <scope>NUCLEOTIDE SEQUENCE [LARGE SCALE GENOMIC DNA]</scope>
    <source>
        <strain evidence="2 5">AcRS1</strain>
    </source>
</reference>
<dbReference type="Proteomes" id="UP000248798">
    <property type="component" value="Unassembled WGS sequence"/>
</dbReference>
<dbReference type="AlphaFoldDB" id="A0A328F9S3"/>
<evidence type="ECO:0000313" key="5">
    <source>
        <dbReference type="Proteomes" id="UP000293902"/>
    </source>
</evidence>
<dbReference type="Pfam" id="PF01494">
    <property type="entry name" value="FAD_binding_3"/>
    <property type="match status" value="1"/>
</dbReference>
<name>A0A328F9S3_9BACT</name>
<sequence length="367" mass="39972">MYDVIIIGAGPAGTTAGYLLGRAGFSVLLLDRKNFPRKKACAGGITPKAMALFPFDISGLVRGTCREVKIIRPGDASFIVKAKTPLCYITKRMDLDAYALGKAVQAGCRFKKIDRIIRLNQDAHGVSLTLSCDDKTDVVRAGYLIGADGANSMIRRLISAQRSCIIKLPALEADVPVKNAGLHPMTFDFSREIKGYYWIFPRKTHVNIGIFSARPNGTMNRALLKNYAMDRLKTDTLTDVKGYPIATSCGRTHLGTGRVLLTGDAAGLAEPLLGEGIYSALQSGVLSARAIEHAVGQKASTPSDALGWYRQALGDLKLDLRLYRCCASILYKFPKWSLAVGSCNILHNCFSRGYSKGKTLHEMLMPF</sequence>
<dbReference type="InterPro" id="IPR036188">
    <property type="entry name" value="FAD/NAD-bd_sf"/>
</dbReference>
<dbReference type="EMBL" id="CP036313">
    <property type="protein sequence ID" value="QBH14529.1"/>
    <property type="molecule type" value="Genomic_DNA"/>
</dbReference>
<feature type="domain" description="FAD-binding" evidence="1">
    <location>
        <begin position="2"/>
        <end position="294"/>
    </location>
</feature>
<dbReference type="SUPFAM" id="SSF51905">
    <property type="entry name" value="FAD/NAD(P)-binding domain"/>
    <property type="match status" value="1"/>
</dbReference>
<dbReference type="InterPro" id="IPR050407">
    <property type="entry name" value="Geranylgeranyl_reductase"/>
</dbReference>
<accession>A0A328F9S3</accession>
<dbReference type="Proteomes" id="UP000293902">
    <property type="component" value="Chromosome"/>
</dbReference>
<dbReference type="OrthoDB" id="9799983at2"/>
<dbReference type="PRINTS" id="PR00420">
    <property type="entry name" value="RNGMNOXGNASE"/>
</dbReference>
<dbReference type="PANTHER" id="PTHR42685:SF22">
    <property type="entry name" value="CONDITIONED MEDIUM FACTOR RECEPTOR 1"/>
    <property type="match status" value="1"/>
</dbReference>
<keyword evidence="5" id="KW-1185">Reference proteome</keyword>
<dbReference type="InterPro" id="IPR002938">
    <property type="entry name" value="FAD-bd"/>
</dbReference>
<dbReference type="Gene3D" id="3.50.50.60">
    <property type="entry name" value="FAD/NAD(P)-binding domain"/>
    <property type="match status" value="1"/>
</dbReference>
<organism evidence="3 4">
    <name type="scientific">Desulfobacter hydrogenophilus</name>
    <dbReference type="NCBI Taxonomy" id="2291"/>
    <lineage>
        <taxon>Bacteria</taxon>
        <taxon>Pseudomonadati</taxon>
        <taxon>Thermodesulfobacteriota</taxon>
        <taxon>Desulfobacteria</taxon>
        <taxon>Desulfobacterales</taxon>
        <taxon>Desulfobacteraceae</taxon>
        <taxon>Desulfobacter</taxon>
    </lineage>
</organism>
<dbReference type="RefSeq" id="WP_111957616.1">
    <property type="nucleotide sequence ID" value="NZ_CP036313.1"/>
</dbReference>
<evidence type="ECO:0000313" key="3">
    <source>
        <dbReference type="EMBL" id="RAM01414.1"/>
    </source>
</evidence>
<protein>
    <submittedName>
        <fullName evidence="2">Geranylgeranyl reductase family protein</fullName>
    </submittedName>
</protein>
<reference evidence="3 4" key="1">
    <citation type="submission" date="2018-06" db="EMBL/GenBank/DDBJ databases">
        <title>Complete Genome Sequence of Desulfobacter hydrogenophilus (DSM3380).</title>
        <authorList>
            <person name="Marietou A."/>
            <person name="Schreiber L."/>
            <person name="Marshall I."/>
            <person name="Jorgensen B."/>
        </authorList>
    </citation>
    <scope>NUCLEOTIDE SEQUENCE [LARGE SCALE GENOMIC DNA]</scope>
    <source>
        <strain evidence="3 4">DSM 3380</strain>
    </source>
</reference>
<dbReference type="EMBL" id="QLNI01000027">
    <property type="protein sequence ID" value="RAM01414.1"/>
    <property type="molecule type" value="Genomic_DNA"/>
</dbReference>
<evidence type="ECO:0000313" key="4">
    <source>
        <dbReference type="Proteomes" id="UP000248798"/>
    </source>
</evidence>
<dbReference type="PANTHER" id="PTHR42685">
    <property type="entry name" value="GERANYLGERANYL DIPHOSPHATE REDUCTASE"/>
    <property type="match status" value="1"/>
</dbReference>